<dbReference type="Gene3D" id="3.40.50.880">
    <property type="match status" value="1"/>
</dbReference>
<dbReference type="InterPro" id="IPR029062">
    <property type="entry name" value="Class_I_gatase-like"/>
</dbReference>
<accession>A0A2A5JPJ7</accession>
<dbReference type="CDD" id="cd03145">
    <property type="entry name" value="GAT1_cyanophycinase"/>
    <property type="match status" value="1"/>
</dbReference>
<gene>
    <name evidence="1" type="ORF">CEX98_12640</name>
</gene>
<dbReference type="EMBL" id="NKHF01000056">
    <property type="protein sequence ID" value="PCK31320.1"/>
    <property type="molecule type" value="Genomic_DNA"/>
</dbReference>
<reference evidence="2" key="1">
    <citation type="journal article" date="2019" name="Genome Announc.">
        <title>Draft Genome Sequence of Pseudoalteromonas piscicida Strain 36Y ROTHPW, an Hypersaline Seawater Isolate from the South Coast of Sonora, Mexico.</title>
        <authorList>
            <person name="Sanchez-Diaz R."/>
            <person name="Molina-Garza Z.J."/>
            <person name="Cruz-Suarez L.E."/>
            <person name="Selvin J."/>
            <person name="Kiran G.S."/>
            <person name="Ibarra-Gamez J.C."/>
            <person name="Gomez-Gil B."/>
            <person name="Galaviz-Silva L."/>
        </authorList>
    </citation>
    <scope>NUCLEOTIDE SEQUENCE [LARGE SCALE GENOMIC DNA]</scope>
    <source>
        <strain evidence="2">36Y_RITHPW</strain>
    </source>
</reference>
<proteinExistence type="predicted"/>
<protein>
    <submittedName>
        <fullName evidence="1">Cyanophycinase</fullName>
    </submittedName>
</protein>
<dbReference type="PANTHER" id="PTHR36175:SF1">
    <property type="entry name" value="CYANOPHYCINASE"/>
    <property type="match status" value="1"/>
</dbReference>
<sequence length="542" mass="60038">MNVVFFIRSVITVSTLFFSLTPSAQTLYLIGGALKTCSSMATKNCEKNVEFSAAAKTHLLFSVDEMATKRFASRWPTANQKHLKRTLKLLEKLPLNKALSKTDLIQRVKQLDGELYRDWSNKEFYFFFDMLELPLLYQHKRIPELVNTKGNNEAASTEILEDIVASITKTKHKKLLLVTASSRDPYESADFYQGLFQDYDIDAQWLPLTPALAAAINNNACKNLELYRNTLNGVYNREAVYPDRTLSEYKLCQRGIEQLTRQIKSADAIMFNGGDQSLTKQVMYSSDTQTPYPWTAALKQVPIVIGTSAGTAVQSGGNNVFGNVPMITNGSSIEALQSGALNAAAPAQNCDKHGGCGKLNTDSLTYDAAGGLGTFSYGILDTHFSERGRSFRLAVLAQQSGQKFGFGVDETTALKLENTTGRFSVIGKEGVVVITALTPQRFYYSFYPAGSEHLISTLNNVAKNAQPSVKIKDKGLSVSHLLEENALRDVVQKMCAEQTKQVEASHHNLPTIYITRTSESRCDKQESGMYLVKNIAINWVLD</sequence>
<organism evidence="1 2">
    <name type="scientific">Pseudoalteromonas piscicida</name>
    <dbReference type="NCBI Taxonomy" id="43662"/>
    <lineage>
        <taxon>Bacteria</taxon>
        <taxon>Pseudomonadati</taxon>
        <taxon>Pseudomonadota</taxon>
        <taxon>Gammaproteobacteria</taxon>
        <taxon>Alteromonadales</taxon>
        <taxon>Pseudoalteromonadaceae</taxon>
        <taxon>Pseudoalteromonas</taxon>
    </lineage>
</organism>
<keyword evidence="2" id="KW-1185">Reference proteome</keyword>
<evidence type="ECO:0000313" key="2">
    <source>
        <dbReference type="Proteomes" id="UP000228621"/>
    </source>
</evidence>
<dbReference type="RefSeq" id="WP_099642427.1">
    <property type="nucleotide sequence ID" value="NZ_NKHF01000056.1"/>
</dbReference>
<comment type="caution">
    <text evidence="1">The sequence shown here is derived from an EMBL/GenBank/DDBJ whole genome shotgun (WGS) entry which is preliminary data.</text>
</comment>
<dbReference type="OrthoDB" id="9799980at2"/>
<evidence type="ECO:0000313" key="1">
    <source>
        <dbReference type="EMBL" id="PCK31320.1"/>
    </source>
</evidence>
<name>A0A2A5JPJ7_PSEO7</name>
<dbReference type="AlphaFoldDB" id="A0A2A5JPJ7"/>
<dbReference type="Proteomes" id="UP000228621">
    <property type="component" value="Unassembled WGS sequence"/>
</dbReference>
<dbReference type="PANTHER" id="PTHR36175">
    <property type="entry name" value="CYANOPHYCINASE"/>
    <property type="match status" value="1"/>
</dbReference>